<organism evidence="4 5">
    <name type="scientific">Terriglobus roseus (strain DSM 18391 / NRRL B-41598 / KBS 63)</name>
    <dbReference type="NCBI Taxonomy" id="926566"/>
    <lineage>
        <taxon>Bacteria</taxon>
        <taxon>Pseudomonadati</taxon>
        <taxon>Acidobacteriota</taxon>
        <taxon>Terriglobia</taxon>
        <taxon>Terriglobales</taxon>
        <taxon>Acidobacteriaceae</taxon>
        <taxon>Terriglobus</taxon>
    </lineage>
</organism>
<dbReference type="SUPFAM" id="SSF55729">
    <property type="entry name" value="Acyl-CoA N-acyltransferases (Nat)"/>
    <property type="match status" value="1"/>
</dbReference>
<name>I3ZKG5_TERRK</name>
<keyword evidence="5" id="KW-1185">Reference proteome</keyword>
<reference evidence="4 5" key="1">
    <citation type="submission" date="2012-06" db="EMBL/GenBank/DDBJ databases">
        <title>Complete genome of Terriglobus roseus DSM 18391.</title>
        <authorList>
            <consortium name="US DOE Joint Genome Institute (JGI-PGF)"/>
            <person name="Lucas S."/>
            <person name="Copeland A."/>
            <person name="Lapidus A."/>
            <person name="Glavina del Rio T."/>
            <person name="Dalin E."/>
            <person name="Tice H."/>
            <person name="Bruce D."/>
            <person name="Goodwin L."/>
            <person name="Pitluck S."/>
            <person name="Peters L."/>
            <person name="Mikhailova N."/>
            <person name="Munk A.C.C."/>
            <person name="Kyrpides N."/>
            <person name="Mavromatis K."/>
            <person name="Ivanova N."/>
            <person name="Brettin T."/>
            <person name="Detter J.C."/>
            <person name="Han C."/>
            <person name="Larimer F."/>
            <person name="Land M."/>
            <person name="Hauser L."/>
            <person name="Markowitz V."/>
            <person name="Cheng J.-F."/>
            <person name="Hugenholtz P."/>
            <person name="Woyke T."/>
            <person name="Wu D."/>
            <person name="Brambilla E."/>
            <person name="Klenk H.-P."/>
            <person name="Eisen J.A."/>
        </authorList>
    </citation>
    <scope>NUCLEOTIDE SEQUENCE [LARGE SCALE GENOMIC DNA]</scope>
    <source>
        <strain evidence="5">DSM 18391 / NRRL B-41598 / KBS 63</strain>
    </source>
</reference>
<evidence type="ECO:0000259" key="3">
    <source>
        <dbReference type="PROSITE" id="PS51186"/>
    </source>
</evidence>
<keyword evidence="1 4" id="KW-0808">Transferase</keyword>
<evidence type="ECO:0000313" key="4">
    <source>
        <dbReference type="EMBL" id="AFL89733.1"/>
    </source>
</evidence>
<protein>
    <submittedName>
        <fullName evidence="4">Sortase-like acyltransferase</fullName>
    </submittedName>
</protein>
<dbReference type="InterPro" id="IPR050832">
    <property type="entry name" value="Bact_Acetyltransf"/>
</dbReference>
<dbReference type="STRING" id="926566.Terro_3519"/>
<dbReference type="Proteomes" id="UP000006056">
    <property type="component" value="Chromosome"/>
</dbReference>
<dbReference type="AlphaFoldDB" id="I3ZKG5"/>
<dbReference type="PANTHER" id="PTHR43877">
    <property type="entry name" value="AMINOALKYLPHOSPHONATE N-ACETYLTRANSFERASE-RELATED-RELATED"/>
    <property type="match status" value="1"/>
</dbReference>
<dbReference type="Pfam" id="PF00583">
    <property type="entry name" value="Acetyltransf_1"/>
    <property type="match status" value="1"/>
</dbReference>
<evidence type="ECO:0000256" key="2">
    <source>
        <dbReference type="ARBA" id="ARBA00023315"/>
    </source>
</evidence>
<dbReference type="Gene3D" id="3.40.630.30">
    <property type="match status" value="1"/>
</dbReference>
<dbReference type="PROSITE" id="PS51186">
    <property type="entry name" value="GNAT"/>
    <property type="match status" value="1"/>
</dbReference>
<gene>
    <name evidence="4" type="ordered locus">Terro_3519</name>
</gene>
<sequence length="168" mass="18553">MPNNLRDPYRSRTATVEDAPQIALHRAKMFQDMGLLSEAELSLLRDAGEPWFASVIEDGSYLAWMLHHDTDIVGGGGMHLRPHGPMPGSLTAGLAGHIANVYIEPTHRRKGLAEALMRDMIEWANDHDIKELTLTASAHGQSIYQRLGFLPSPAFHTMKLAPPHSADQ</sequence>
<keyword evidence="2 4" id="KW-0012">Acyltransferase</keyword>
<proteinExistence type="predicted"/>
<feature type="domain" description="N-acetyltransferase" evidence="3">
    <location>
        <begin position="22"/>
        <end position="163"/>
    </location>
</feature>
<dbReference type="RefSeq" id="WP_014786994.1">
    <property type="nucleotide sequence ID" value="NC_018014.1"/>
</dbReference>
<dbReference type="GO" id="GO:0016747">
    <property type="term" value="F:acyltransferase activity, transferring groups other than amino-acyl groups"/>
    <property type="evidence" value="ECO:0007669"/>
    <property type="project" value="InterPro"/>
</dbReference>
<dbReference type="OrthoDB" id="119498at2"/>
<dbReference type="InterPro" id="IPR000182">
    <property type="entry name" value="GNAT_dom"/>
</dbReference>
<dbReference type="KEGG" id="trs:Terro_3519"/>
<dbReference type="eggNOG" id="COG0456">
    <property type="taxonomic scope" value="Bacteria"/>
</dbReference>
<dbReference type="EMBL" id="CP003379">
    <property type="protein sequence ID" value="AFL89733.1"/>
    <property type="molecule type" value="Genomic_DNA"/>
</dbReference>
<evidence type="ECO:0000313" key="5">
    <source>
        <dbReference type="Proteomes" id="UP000006056"/>
    </source>
</evidence>
<dbReference type="CDD" id="cd04301">
    <property type="entry name" value="NAT_SF"/>
    <property type="match status" value="1"/>
</dbReference>
<evidence type="ECO:0000256" key="1">
    <source>
        <dbReference type="ARBA" id="ARBA00022679"/>
    </source>
</evidence>
<accession>I3ZKG5</accession>
<dbReference type="InterPro" id="IPR016181">
    <property type="entry name" value="Acyl_CoA_acyltransferase"/>
</dbReference>
<dbReference type="HOGENOM" id="CLU_013985_35_1_0"/>